<feature type="domain" description="Knr4/Smi1-like" evidence="1">
    <location>
        <begin position="16"/>
        <end position="144"/>
    </location>
</feature>
<dbReference type="InterPro" id="IPR037883">
    <property type="entry name" value="Knr4/Smi1-like_sf"/>
</dbReference>
<protein>
    <submittedName>
        <fullName evidence="2">SMI1/KNR4 family protein</fullName>
    </submittedName>
</protein>
<dbReference type="InterPro" id="IPR018958">
    <property type="entry name" value="Knr4/Smi1-like_dom"/>
</dbReference>
<dbReference type="AlphaFoldDB" id="A0AB39HT36"/>
<sequence>MKKSIWQEDEDCNLEPITNEMVEKAEKELKVKLPESYINLLKEQNGGYICYDSYPITNPTSWADDHINIDYIRGIGGEESILESEYLIEEWDLPKKIVLISGDGHIWIALDYRNTNENPSIILIDNDGEDIIDLAPSFELFLNGLTVWEEDEYE</sequence>
<proteinExistence type="predicted"/>
<dbReference type="RefSeq" id="WP_368654982.1">
    <property type="nucleotide sequence ID" value="NZ_CP162599.1"/>
</dbReference>
<dbReference type="EMBL" id="CP162599">
    <property type="protein sequence ID" value="XDK34308.1"/>
    <property type="molecule type" value="Genomic_DNA"/>
</dbReference>
<dbReference type="Pfam" id="PF14568">
    <property type="entry name" value="SUKH_6"/>
    <property type="match status" value="1"/>
</dbReference>
<reference evidence="2" key="1">
    <citation type="submission" date="2024-07" db="EMBL/GenBank/DDBJ databases">
        <title>Halotolerant mesophilic bacterium Ornithinibacillus sp. 4-3, sp. nov., isolated from soil.</title>
        <authorList>
            <person name="Sidarenka A.V."/>
            <person name="Guliayeva D.E."/>
            <person name="Leanovich S.I."/>
            <person name="Hileuskaya K.S."/>
            <person name="Akhremchuk A.E."/>
            <person name="Sikolenko M.A."/>
            <person name="Valentovich L.N."/>
        </authorList>
    </citation>
    <scope>NUCLEOTIDE SEQUENCE</scope>
    <source>
        <strain evidence="2">4-3</strain>
    </source>
</reference>
<organism evidence="2">
    <name type="scientific">Ornithinibacillus sp. 4-3</name>
    <dbReference type="NCBI Taxonomy" id="3231488"/>
    <lineage>
        <taxon>Bacteria</taxon>
        <taxon>Bacillati</taxon>
        <taxon>Bacillota</taxon>
        <taxon>Bacilli</taxon>
        <taxon>Bacillales</taxon>
        <taxon>Bacillaceae</taxon>
        <taxon>Ornithinibacillus</taxon>
    </lineage>
</organism>
<dbReference type="SUPFAM" id="SSF160631">
    <property type="entry name" value="SMI1/KNR4-like"/>
    <property type="match status" value="1"/>
</dbReference>
<accession>A0AB39HT36</accession>
<dbReference type="Gene3D" id="3.40.1580.10">
    <property type="entry name" value="SMI1/KNR4-like"/>
    <property type="match status" value="1"/>
</dbReference>
<name>A0AB39HT36_9BACI</name>
<gene>
    <name evidence="2" type="ORF">AB4Y30_08135</name>
</gene>
<evidence type="ECO:0000259" key="1">
    <source>
        <dbReference type="SMART" id="SM00860"/>
    </source>
</evidence>
<dbReference type="SMART" id="SM00860">
    <property type="entry name" value="SMI1_KNR4"/>
    <property type="match status" value="1"/>
</dbReference>
<evidence type="ECO:0000313" key="2">
    <source>
        <dbReference type="EMBL" id="XDK34308.1"/>
    </source>
</evidence>